<protein>
    <submittedName>
        <fullName evidence="2">Uncharacterized protein</fullName>
    </submittedName>
</protein>
<dbReference type="Proteomes" id="UP001500994">
    <property type="component" value="Unassembled WGS sequence"/>
</dbReference>
<feature type="compositionally biased region" description="Basic and acidic residues" evidence="1">
    <location>
        <begin position="35"/>
        <end position="45"/>
    </location>
</feature>
<keyword evidence="3" id="KW-1185">Reference proteome</keyword>
<dbReference type="EMBL" id="BAAARK010000027">
    <property type="protein sequence ID" value="GAA2681379.1"/>
    <property type="molecule type" value="Genomic_DNA"/>
</dbReference>
<evidence type="ECO:0000256" key="1">
    <source>
        <dbReference type="SAM" id="MobiDB-lite"/>
    </source>
</evidence>
<name>A0ABP6F0X1_9ACTN</name>
<evidence type="ECO:0000313" key="3">
    <source>
        <dbReference type="Proteomes" id="UP001500994"/>
    </source>
</evidence>
<comment type="caution">
    <text evidence="2">The sequence shown here is derived from an EMBL/GenBank/DDBJ whole genome shotgun (WGS) entry which is preliminary data.</text>
</comment>
<gene>
    <name evidence="2" type="ORF">GCM10009864_62420</name>
</gene>
<feature type="region of interest" description="Disordered" evidence="1">
    <location>
        <begin position="24"/>
        <end position="68"/>
    </location>
</feature>
<proteinExistence type="predicted"/>
<sequence>MARPKEFDPRSTLGGTSLQDLVDALGTNRSSSATEGHHTAADRTPRYGKHLHRPAGQEHGPGRVSPGR</sequence>
<evidence type="ECO:0000313" key="2">
    <source>
        <dbReference type="EMBL" id="GAA2681379.1"/>
    </source>
</evidence>
<reference evidence="3" key="1">
    <citation type="journal article" date="2019" name="Int. J. Syst. Evol. Microbiol.">
        <title>The Global Catalogue of Microorganisms (GCM) 10K type strain sequencing project: providing services to taxonomists for standard genome sequencing and annotation.</title>
        <authorList>
            <consortium name="The Broad Institute Genomics Platform"/>
            <consortium name="The Broad Institute Genome Sequencing Center for Infectious Disease"/>
            <person name="Wu L."/>
            <person name="Ma J."/>
        </authorList>
    </citation>
    <scope>NUCLEOTIDE SEQUENCE [LARGE SCALE GENOMIC DNA]</scope>
    <source>
        <strain evidence="3">JCM 16374</strain>
    </source>
</reference>
<accession>A0ABP6F0X1</accession>
<organism evidence="2 3">
    <name type="scientific">Streptomyces lunalinharesii</name>
    <dbReference type="NCBI Taxonomy" id="333384"/>
    <lineage>
        <taxon>Bacteria</taxon>
        <taxon>Bacillati</taxon>
        <taxon>Actinomycetota</taxon>
        <taxon>Actinomycetes</taxon>
        <taxon>Kitasatosporales</taxon>
        <taxon>Streptomycetaceae</taxon>
        <taxon>Streptomyces</taxon>
    </lineage>
</organism>